<gene>
    <name evidence="9" type="ORF">GCM10007854_00320</name>
</gene>
<evidence type="ECO:0000259" key="7">
    <source>
        <dbReference type="SMART" id="SM00479"/>
    </source>
</evidence>
<evidence type="ECO:0000313" key="9">
    <source>
        <dbReference type="EMBL" id="GLQ19077.1"/>
    </source>
</evidence>
<dbReference type="InterPro" id="IPR006054">
    <property type="entry name" value="DnaQ"/>
</dbReference>
<dbReference type="NCBIfam" id="TIGR00573">
    <property type="entry name" value="dnaq"/>
    <property type="match status" value="1"/>
</dbReference>
<reference evidence="9" key="1">
    <citation type="journal article" date="2014" name="Int. J. Syst. Evol. Microbiol.">
        <title>Complete genome of a new Firmicutes species belonging to the dominant human colonic microbiota ('Ruminococcus bicirculans') reveals two chromosomes and a selective capacity to utilize plant glucans.</title>
        <authorList>
            <consortium name="NISC Comparative Sequencing Program"/>
            <person name="Wegmann U."/>
            <person name="Louis P."/>
            <person name="Goesmann A."/>
            <person name="Henrissat B."/>
            <person name="Duncan S.H."/>
            <person name="Flint H.J."/>
        </authorList>
    </citation>
    <scope>NUCLEOTIDE SEQUENCE</scope>
    <source>
        <strain evidence="9">NBRC 108216</strain>
    </source>
</reference>
<dbReference type="PANTHER" id="PTHR30231">
    <property type="entry name" value="DNA POLYMERASE III SUBUNIT EPSILON"/>
    <property type="match status" value="1"/>
</dbReference>
<evidence type="ECO:0000259" key="8">
    <source>
        <dbReference type="SMART" id="SM00990"/>
    </source>
</evidence>
<keyword evidence="3" id="KW-0540">Nuclease</keyword>
<feature type="domain" description="Exonuclease" evidence="7">
    <location>
        <begin position="575"/>
        <end position="740"/>
    </location>
</feature>
<dbReference type="Gene3D" id="3.30.420.10">
    <property type="entry name" value="Ribonuclease H-like superfamily/Ribonuclease H"/>
    <property type="match status" value="1"/>
</dbReference>
<evidence type="ECO:0000256" key="1">
    <source>
        <dbReference type="ARBA" id="ARBA00001946"/>
    </source>
</evidence>
<dbReference type="SUPFAM" id="SSF53098">
    <property type="entry name" value="Ribonuclease H-like"/>
    <property type="match status" value="1"/>
</dbReference>
<organism evidence="9 10">
    <name type="scientific">Algimonas porphyrae</name>
    <dbReference type="NCBI Taxonomy" id="1128113"/>
    <lineage>
        <taxon>Bacteria</taxon>
        <taxon>Pseudomonadati</taxon>
        <taxon>Pseudomonadota</taxon>
        <taxon>Alphaproteobacteria</taxon>
        <taxon>Maricaulales</taxon>
        <taxon>Robiginitomaculaceae</taxon>
        <taxon>Algimonas</taxon>
    </lineage>
</organism>
<dbReference type="Pfam" id="PF21315">
    <property type="entry name" value="FAN1_HTH"/>
    <property type="match status" value="1"/>
</dbReference>
<evidence type="ECO:0000256" key="3">
    <source>
        <dbReference type="ARBA" id="ARBA00022722"/>
    </source>
</evidence>
<name>A0ABQ5UVE5_9PROT</name>
<dbReference type="Proteomes" id="UP001161390">
    <property type="component" value="Unassembled WGS sequence"/>
</dbReference>
<dbReference type="SMART" id="SM00990">
    <property type="entry name" value="VRR_NUC"/>
    <property type="match status" value="1"/>
</dbReference>
<evidence type="ECO:0000256" key="2">
    <source>
        <dbReference type="ARBA" id="ARBA00012417"/>
    </source>
</evidence>
<dbReference type="InterPro" id="IPR049125">
    <property type="entry name" value="FAN1-like_WH"/>
</dbReference>
<dbReference type="EC" id="2.7.7.7" evidence="2"/>
<dbReference type="EMBL" id="BSNJ01000001">
    <property type="protein sequence ID" value="GLQ19077.1"/>
    <property type="molecule type" value="Genomic_DNA"/>
</dbReference>
<dbReference type="Pfam" id="PF00929">
    <property type="entry name" value="RNase_T"/>
    <property type="match status" value="1"/>
</dbReference>
<comment type="caution">
    <text evidence="9">The sequence shown here is derived from an EMBL/GenBank/DDBJ whole genome shotgun (WGS) entry which is preliminary data.</text>
</comment>
<dbReference type="InterPro" id="IPR013520">
    <property type="entry name" value="Ribonucl_H"/>
</dbReference>
<reference evidence="9" key="2">
    <citation type="submission" date="2023-01" db="EMBL/GenBank/DDBJ databases">
        <title>Draft genome sequence of Algimonas porphyrae strain NBRC 108216.</title>
        <authorList>
            <person name="Sun Q."/>
            <person name="Mori K."/>
        </authorList>
    </citation>
    <scope>NUCLEOTIDE SEQUENCE</scope>
    <source>
        <strain evidence="9">NBRC 108216</strain>
    </source>
</reference>
<dbReference type="InterPro" id="IPR011856">
    <property type="entry name" value="tRNA_endonuc-like_dom_sf"/>
</dbReference>
<dbReference type="SMART" id="SM00479">
    <property type="entry name" value="EXOIII"/>
    <property type="match status" value="1"/>
</dbReference>
<dbReference type="PANTHER" id="PTHR30231:SF41">
    <property type="entry name" value="DNA POLYMERASE III SUBUNIT EPSILON"/>
    <property type="match status" value="1"/>
</dbReference>
<evidence type="ECO:0000256" key="4">
    <source>
        <dbReference type="ARBA" id="ARBA00022801"/>
    </source>
</evidence>
<evidence type="ECO:0000256" key="6">
    <source>
        <dbReference type="ARBA" id="ARBA00049244"/>
    </source>
</evidence>
<sequence>MHDGENRVSTARANDYIRAEQRRFRRAQSGRAWAIKDLPQFYYLNNFNRFLADIHANCFDLLGQPELAFLTAFDALPQPAQCTYVRMANRRGYVFDKTKFRYDEIDQIDAQWQVLRDHDFVDPIGAALFRDWLSALPKPELTLVLAESVCETLFRKSWKKDRLIDIGHAHIDPDDAHIPDRFVAQGHRDTLQYLLFLYFGKIEDNLQAFTLRDLGLVKLSEIKAAKLRFQTIEEARTAYFYARALHDFKQGTDHDALSLISEVEDWPEPLCEQSARHAGKLLQKLGGWSERRDDTDAALALYDRSDSAHSNERVVRIRWSRDMADDRDWCRTRLEAMIESPASDTEAQFAEDFYARKFHKKRTSATTDLLRSATELFLDEAYRNQPERAALRHYKAQGLDAYRSENVPWRNLFGLLFWSLLHTSDMPRRRVPEILRAGQFYATHKDEIERRLARLDTPHRVLLDLLKTLSLHYGEDNALVHWGSRSLDRIQALVSHAPHGAVATILRQMAQDWRGTKDGFPDLMLIDDGRIRFVEIKTSGDSIRRNQLTRMRQLTAAGFECRIVKVRWAVDPDQPYVVVDVETTGGRPGLHRLTEIGAVKMIGGEVADEFQTLLNPQRSIPPHITRITNITNEMVAGAPLFVEIAEQFRTFMGDAIFAAHNVNFDYGFISAEYEMIDQRFRHPKICTCASMRRLYPGHRSYSLKNLCGDFEIDLKSHHRALCDARAAAALLCLINDKRMSD</sequence>
<dbReference type="InterPro" id="IPR014883">
    <property type="entry name" value="VRR_NUC"/>
</dbReference>
<evidence type="ECO:0000256" key="5">
    <source>
        <dbReference type="ARBA" id="ARBA00025483"/>
    </source>
</evidence>
<dbReference type="Gene3D" id="3.40.1350.10">
    <property type="match status" value="1"/>
</dbReference>
<dbReference type="InterPro" id="IPR036397">
    <property type="entry name" value="RNaseH_sf"/>
</dbReference>
<comment type="catalytic activity">
    <reaction evidence="6">
        <text>DNA(n) + a 2'-deoxyribonucleoside 5'-triphosphate = DNA(n+1) + diphosphate</text>
        <dbReference type="Rhea" id="RHEA:22508"/>
        <dbReference type="Rhea" id="RHEA-COMP:17339"/>
        <dbReference type="Rhea" id="RHEA-COMP:17340"/>
        <dbReference type="ChEBI" id="CHEBI:33019"/>
        <dbReference type="ChEBI" id="CHEBI:61560"/>
        <dbReference type="ChEBI" id="CHEBI:173112"/>
        <dbReference type="EC" id="2.7.7.7"/>
    </reaction>
</comment>
<feature type="domain" description="VRR-NUC" evidence="8">
    <location>
        <begin position="456"/>
        <end position="568"/>
    </location>
</feature>
<comment type="cofactor">
    <cofactor evidence="1">
        <name>Mg(2+)</name>
        <dbReference type="ChEBI" id="CHEBI:18420"/>
    </cofactor>
</comment>
<dbReference type="Pfam" id="PF08774">
    <property type="entry name" value="VRR_NUC"/>
    <property type="match status" value="1"/>
</dbReference>
<evidence type="ECO:0000313" key="10">
    <source>
        <dbReference type="Proteomes" id="UP001161390"/>
    </source>
</evidence>
<protein>
    <recommendedName>
        <fullName evidence="2">DNA-directed DNA polymerase</fullName>
        <ecNumber evidence="2">2.7.7.7</ecNumber>
    </recommendedName>
</protein>
<keyword evidence="10" id="KW-1185">Reference proteome</keyword>
<dbReference type="CDD" id="cd06127">
    <property type="entry name" value="DEDDh"/>
    <property type="match status" value="1"/>
</dbReference>
<keyword evidence="4" id="KW-0378">Hydrolase</keyword>
<comment type="function">
    <text evidence="5">DNA polymerase III is a complex, multichain enzyme responsible for most of the replicative synthesis in bacteria. The epsilon subunit contain the editing function and is a proofreading 3'-5' exonuclease.</text>
</comment>
<accession>A0ABQ5UVE5</accession>
<dbReference type="InterPro" id="IPR012337">
    <property type="entry name" value="RNaseH-like_sf"/>
</dbReference>
<proteinExistence type="predicted"/>